<reference evidence="14" key="1">
    <citation type="journal article" date="2019" name="Int. J. Syst. Evol. Microbiol.">
        <title>The Global Catalogue of Microorganisms (GCM) 10K type strain sequencing project: providing services to taxonomists for standard genome sequencing and annotation.</title>
        <authorList>
            <consortium name="The Broad Institute Genomics Platform"/>
            <consortium name="The Broad Institute Genome Sequencing Center for Infectious Disease"/>
            <person name="Wu L."/>
            <person name="Ma J."/>
        </authorList>
    </citation>
    <scope>NUCLEOTIDE SEQUENCE [LARGE SCALE GENOMIC DNA]</scope>
    <source>
        <strain evidence="14">JCM 17342</strain>
    </source>
</reference>
<evidence type="ECO:0000256" key="1">
    <source>
        <dbReference type="ARBA" id="ARBA00005005"/>
    </source>
</evidence>
<dbReference type="SUPFAM" id="SSF52096">
    <property type="entry name" value="ClpP/crotonase"/>
    <property type="match status" value="1"/>
</dbReference>
<comment type="similarity">
    <text evidence="2">In the central section; belongs to the 3-hydroxyacyl-CoA dehydrogenase family.</text>
</comment>
<dbReference type="EMBL" id="BAABAL010000009">
    <property type="protein sequence ID" value="GAA4007741.1"/>
    <property type="molecule type" value="Genomic_DNA"/>
</dbReference>
<dbReference type="CDD" id="cd06558">
    <property type="entry name" value="crotonase-like"/>
    <property type="match status" value="1"/>
</dbReference>
<dbReference type="InterPro" id="IPR006108">
    <property type="entry name" value="3HC_DH_C"/>
</dbReference>
<organism evidence="13 14">
    <name type="scientific">Allokutzneria multivorans</name>
    <dbReference type="NCBI Taxonomy" id="1142134"/>
    <lineage>
        <taxon>Bacteria</taxon>
        <taxon>Bacillati</taxon>
        <taxon>Actinomycetota</taxon>
        <taxon>Actinomycetes</taxon>
        <taxon>Pseudonocardiales</taxon>
        <taxon>Pseudonocardiaceae</taxon>
        <taxon>Allokutzneria</taxon>
    </lineage>
</organism>
<dbReference type="Proteomes" id="UP001501747">
    <property type="component" value="Unassembled WGS sequence"/>
</dbReference>
<evidence type="ECO:0000256" key="10">
    <source>
        <dbReference type="ARBA" id="ARBA00049556"/>
    </source>
</evidence>
<dbReference type="PANTHER" id="PTHR43612:SF3">
    <property type="entry name" value="TRIFUNCTIONAL ENZYME SUBUNIT ALPHA, MITOCHONDRIAL"/>
    <property type="match status" value="1"/>
</dbReference>
<sequence length="721" mass="77609">MTETIRWESLEDGIVLLTLDDPGQQANTMNEGFQRSIVEITDRLHAERDGITGVILTSAKKTFFAGGDLKDLGRIQPENAQLAFDATQRMKAALRRLETLGRPVVAALNGAALGGGLEIALATHHRIALDDPKARFGLPEVTLGLLPGGGGVARTVRMLGIVDALMKVLLQGKQMRVQEAKDTGLIDEIVQTPEELISRAREWIKANPEAVQPWDVKGHKIPGGTPSNPKFAANLPAFPANLRKQLKGAPLPAPRNILAAAVEGAQVDFDTALRIETRYFVDLATGQVAKNMIKAFFFDLQHANSGGSRPKDVPSWRATKVAVLGAGMMGAGIAYVCAKSGIEVVLKDVSTESAEKGKAYSQKILDKAVARGRSTPEARDEVLARITPTGDVADLDGCDLVIEAVFENTALKHKVFGEIEGVVAPHALLASNTSTLPITGLAEGVKRRKDFVGLHFFSPVDKMPLVEIVVGEQTSDEALARAVDVVRQIRKTPIVVNDSRGFFTSRVIGTFLNEGVAMLAEGYSASTIEQVSSQAGYPAPVLQLMDELTLTLGRKIRTETKQAVIDAGGTWTPHPAEVVIDRMVEEFGREGRAGGSGFYNYGPDGKRAGLWPGLAEAFPVLHTEDVPFQDLVERLLFIEALETVRCVEEGVITSVPDANIGSIMGIGFPPWTGGVLQYINGYEGGPKGFLARAEELAERYGERFTPPALLRTKADTGTTFE</sequence>
<evidence type="ECO:0000259" key="11">
    <source>
        <dbReference type="Pfam" id="PF00725"/>
    </source>
</evidence>
<evidence type="ECO:0000259" key="12">
    <source>
        <dbReference type="Pfam" id="PF02737"/>
    </source>
</evidence>
<feature type="domain" description="3-hydroxyacyl-CoA dehydrogenase C-terminal" evidence="11">
    <location>
        <begin position="501"/>
        <end position="601"/>
    </location>
</feature>
<keyword evidence="5" id="KW-0560">Oxidoreductase</keyword>
<dbReference type="SUPFAM" id="SSF51735">
    <property type="entry name" value="NAD(P)-binding Rossmann-fold domains"/>
    <property type="match status" value="1"/>
</dbReference>
<comment type="catalytic activity">
    <reaction evidence="10">
        <text>a (3S)-3-hydroxyacyl-CoA + NAD(+) = a 3-oxoacyl-CoA + NADH + H(+)</text>
        <dbReference type="Rhea" id="RHEA:22432"/>
        <dbReference type="ChEBI" id="CHEBI:15378"/>
        <dbReference type="ChEBI" id="CHEBI:57318"/>
        <dbReference type="ChEBI" id="CHEBI:57540"/>
        <dbReference type="ChEBI" id="CHEBI:57945"/>
        <dbReference type="ChEBI" id="CHEBI:90726"/>
        <dbReference type="EC" id="1.1.1.35"/>
    </reaction>
</comment>
<keyword evidence="8" id="KW-0456">Lyase</keyword>
<protein>
    <submittedName>
        <fullName evidence="13">3-hydroxyacyl-CoA dehydrogenase NAD-binding domain-containing protein</fullName>
    </submittedName>
</protein>
<dbReference type="InterPro" id="IPR008927">
    <property type="entry name" value="6-PGluconate_DH-like_C_sf"/>
</dbReference>
<dbReference type="Gene3D" id="3.40.50.720">
    <property type="entry name" value="NAD(P)-binding Rossmann-like Domain"/>
    <property type="match status" value="1"/>
</dbReference>
<dbReference type="InterPro" id="IPR029045">
    <property type="entry name" value="ClpP/crotonase-like_dom_sf"/>
</dbReference>
<comment type="pathway">
    <text evidence="1">Lipid metabolism; fatty acid beta-oxidation.</text>
</comment>
<keyword evidence="7" id="KW-0443">Lipid metabolism</keyword>
<keyword evidence="4" id="KW-0442">Lipid degradation</keyword>
<feature type="domain" description="3-hydroxyacyl-CoA dehydrogenase NAD binding" evidence="12">
    <location>
        <begin position="320"/>
        <end position="498"/>
    </location>
</feature>
<keyword evidence="14" id="KW-1185">Reference proteome</keyword>
<comment type="caution">
    <text evidence="13">The sequence shown here is derived from an EMBL/GenBank/DDBJ whole genome shotgun (WGS) entry which is preliminary data.</text>
</comment>
<evidence type="ECO:0000256" key="3">
    <source>
        <dbReference type="ARBA" id="ARBA00022832"/>
    </source>
</evidence>
<evidence type="ECO:0000256" key="2">
    <source>
        <dbReference type="ARBA" id="ARBA00007005"/>
    </source>
</evidence>
<dbReference type="InterPro" id="IPR050136">
    <property type="entry name" value="FA_oxidation_alpha_subunit"/>
</dbReference>
<dbReference type="InterPro" id="IPR001753">
    <property type="entry name" value="Enoyl-CoA_hydra/iso"/>
</dbReference>
<evidence type="ECO:0000256" key="6">
    <source>
        <dbReference type="ARBA" id="ARBA00023027"/>
    </source>
</evidence>
<dbReference type="Pfam" id="PF00378">
    <property type="entry name" value="ECH_1"/>
    <property type="match status" value="1"/>
</dbReference>
<evidence type="ECO:0000256" key="5">
    <source>
        <dbReference type="ARBA" id="ARBA00023002"/>
    </source>
</evidence>
<dbReference type="PANTHER" id="PTHR43612">
    <property type="entry name" value="TRIFUNCTIONAL ENZYME SUBUNIT ALPHA"/>
    <property type="match status" value="1"/>
</dbReference>
<dbReference type="Gene3D" id="3.90.226.10">
    <property type="entry name" value="2-enoyl-CoA Hydratase, Chain A, domain 1"/>
    <property type="match status" value="1"/>
</dbReference>
<dbReference type="SUPFAM" id="SSF48179">
    <property type="entry name" value="6-phosphogluconate dehydrogenase C-terminal domain-like"/>
    <property type="match status" value="2"/>
</dbReference>
<evidence type="ECO:0000313" key="14">
    <source>
        <dbReference type="Proteomes" id="UP001501747"/>
    </source>
</evidence>
<evidence type="ECO:0000313" key="13">
    <source>
        <dbReference type="EMBL" id="GAA4007741.1"/>
    </source>
</evidence>
<gene>
    <name evidence="13" type="ORF">GCM10022247_32370</name>
</gene>
<keyword evidence="9" id="KW-0511">Multifunctional enzyme</keyword>
<keyword evidence="3" id="KW-0276">Fatty acid metabolism</keyword>
<dbReference type="Pfam" id="PF02737">
    <property type="entry name" value="3HCDH_N"/>
    <property type="match status" value="1"/>
</dbReference>
<dbReference type="Pfam" id="PF00725">
    <property type="entry name" value="3HCDH"/>
    <property type="match status" value="1"/>
</dbReference>
<evidence type="ECO:0000256" key="4">
    <source>
        <dbReference type="ARBA" id="ARBA00022963"/>
    </source>
</evidence>
<name>A0ABP7S7C8_9PSEU</name>
<dbReference type="InterPro" id="IPR006176">
    <property type="entry name" value="3-OHacyl-CoA_DH_NAD-bd"/>
</dbReference>
<evidence type="ECO:0000256" key="7">
    <source>
        <dbReference type="ARBA" id="ARBA00023098"/>
    </source>
</evidence>
<accession>A0ABP7S7C8</accession>
<proteinExistence type="inferred from homology"/>
<dbReference type="Gene3D" id="1.10.1040.50">
    <property type="match status" value="1"/>
</dbReference>
<evidence type="ECO:0000256" key="9">
    <source>
        <dbReference type="ARBA" id="ARBA00023268"/>
    </source>
</evidence>
<dbReference type="RefSeq" id="WP_344875483.1">
    <property type="nucleotide sequence ID" value="NZ_BAABAL010000009.1"/>
</dbReference>
<evidence type="ECO:0000256" key="8">
    <source>
        <dbReference type="ARBA" id="ARBA00023239"/>
    </source>
</evidence>
<keyword evidence="6" id="KW-0520">NAD</keyword>
<dbReference type="InterPro" id="IPR036291">
    <property type="entry name" value="NAD(P)-bd_dom_sf"/>
</dbReference>